<comment type="caution">
    <text evidence="1">The sequence shown here is derived from an EMBL/GenBank/DDBJ whole genome shotgun (WGS) entry which is preliminary data.</text>
</comment>
<dbReference type="GO" id="GO:0006751">
    <property type="term" value="P:glutathione catabolic process"/>
    <property type="evidence" value="ECO:0007669"/>
    <property type="project" value="InterPro"/>
</dbReference>
<reference evidence="1" key="1">
    <citation type="submission" date="2021-02" db="EMBL/GenBank/DDBJ databases">
        <authorList>
            <person name="Nowell W R."/>
        </authorList>
    </citation>
    <scope>NUCLEOTIDE SEQUENCE</scope>
</reference>
<sequence length="61" mass="6200">MICKHGAVASDSEEASKVGRRILDLGGSAVDAAIAVLLCVGVHNCHSTGIGGGFLMNIYDV</sequence>
<dbReference type="PANTHER" id="PTHR11686">
    <property type="entry name" value="GAMMA GLUTAMYL TRANSPEPTIDASE"/>
    <property type="match status" value="1"/>
</dbReference>
<dbReference type="EMBL" id="CAJOBI010022197">
    <property type="protein sequence ID" value="CAF4223552.1"/>
    <property type="molecule type" value="Genomic_DNA"/>
</dbReference>
<evidence type="ECO:0000313" key="3">
    <source>
        <dbReference type="Proteomes" id="UP000681720"/>
    </source>
</evidence>
<dbReference type="Proteomes" id="UP000681720">
    <property type="component" value="Unassembled WGS sequence"/>
</dbReference>
<protein>
    <submittedName>
        <fullName evidence="1">Uncharacterized protein</fullName>
    </submittedName>
</protein>
<dbReference type="EMBL" id="CAJOBJ010015331">
    <property type="protein sequence ID" value="CAF4181329.1"/>
    <property type="molecule type" value="Genomic_DNA"/>
</dbReference>
<gene>
    <name evidence="1" type="ORF">GIL414_LOCUS20805</name>
    <name evidence="2" type="ORF">SMN809_LOCUS22825</name>
</gene>
<dbReference type="GO" id="GO:0036374">
    <property type="term" value="F:glutathione hydrolase activity"/>
    <property type="evidence" value="ECO:0007669"/>
    <property type="project" value="InterPro"/>
</dbReference>
<feature type="non-terminal residue" evidence="1">
    <location>
        <position position="1"/>
    </location>
</feature>
<evidence type="ECO:0000313" key="2">
    <source>
        <dbReference type="EMBL" id="CAF4223552.1"/>
    </source>
</evidence>
<dbReference type="SUPFAM" id="SSF56235">
    <property type="entry name" value="N-terminal nucleophile aminohydrolases (Ntn hydrolases)"/>
    <property type="match status" value="1"/>
</dbReference>
<organism evidence="1 3">
    <name type="scientific">Rotaria magnacalcarata</name>
    <dbReference type="NCBI Taxonomy" id="392030"/>
    <lineage>
        <taxon>Eukaryota</taxon>
        <taxon>Metazoa</taxon>
        <taxon>Spiralia</taxon>
        <taxon>Gnathifera</taxon>
        <taxon>Rotifera</taxon>
        <taxon>Eurotatoria</taxon>
        <taxon>Bdelloidea</taxon>
        <taxon>Philodinida</taxon>
        <taxon>Philodinidae</taxon>
        <taxon>Rotaria</taxon>
    </lineage>
</organism>
<proteinExistence type="predicted"/>
<dbReference type="PANTHER" id="PTHR11686:SF9">
    <property type="entry name" value="RE13973P"/>
    <property type="match status" value="1"/>
</dbReference>
<dbReference type="GO" id="GO:0005886">
    <property type="term" value="C:plasma membrane"/>
    <property type="evidence" value="ECO:0007669"/>
    <property type="project" value="TreeGrafter"/>
</dbReference>
<accession>A0A8S2RPL5</accession>
<dbReference type="AlphaFoldDB" id="A0A8S2RPL5"/>
<dbReference type="InterPro" id="IPR000101">
    <property type="entry name" value="GGT_peptidase"/>
</dbReference>
<dbReference type="Pfam" id="PF01019">
    <property type="entry name" value="G_glu_transpept"/>
    <property type="match status" value="1"/>
</dbReference>
<name>A0A8S2RPL5_9BILA</name>
<dbReference type="InterPro" id="IPR029055">
    <property type="entry name" value="Ntn_hydrolases_N"/>
</dbReference>
<dbReference type="Proteomes" id="UP000676336">
    <property type="component" value="Unassembled WGS sequence"/>
</dbReference>
<evidence type="ECO:0000313" key="1">
    <source>
        <dbReference type="EMBL" id="CAF4181329.1"/>
    </source>
</evidence>